<gene>
    <name evidence="2" type="ORF">FFZ77_05685</name>
</gene>
<dbReference type="Gene3D" id="3.40.1660.10">
    <property type="entry name" value="EreA-like (biosynthetic domain)"/>
    <property type="match status" value="1"/>
</dbReference>
<dbReference type="InterPro" id="IPR052036">
    <property type="entry name" value="Hydrolase/PRTase-associated"/>
</dbReference>
<dbReference type="EMBL" id="VDEQ01000054">
    <property type="protein sequence ID" value="MQS35127.1"/>
    <property type="molecule type" value="Genomic_DNA"/>
</dbReference>
<dbReference type="RefSeq" id="WP_153481451.1">
    <property type="nucleotide sequence ID" value="NZ_VDEQ01000054.1"/>
</dbReference>
<dbReference type="CDD" id="cd14728">
    <property type="entry name" value="Ere-like"/>
    <property type="match status" value="1"/>
</dbReference>
<dbReference type="Proteomes" id="UP000460558">
    <property type="component" value="Unassembled WGS sequence"/>
</dbReference>
<evidence type="ECO:0000256" key="1">
    <source>
        <dbReference type="SAM" id="MobiDB-lite"/>
    </source>
</evidence>
<evidence type="ECO:0000313" key="2">
    <source>
        <dbReference type="EMBL" id="MQS35127.1"/>
    </source>
</evidence>
<dbReference type="PANTHER" id="PTHR31299">
    <property type="entry name" value="ESTERASE, PUTATIVE (AFU_ORTHOLOGUE AFUA_1G05850)-RELATED"/>
    <property type="match status" value="1"/>
</dbReference>
<feature type="compositionally biased region" description="Pro residues" evidence="1">
    <location>
        <begin position="197"/>
        <end position="208"/>
    </location>
</feature>
<dbReference type="InterPro" id="IPR007815">
    <property type="entry name" value="Emycin_Estase"/>
</dbReference>
<feature type="region of interest" description="Disordered" evidence="1">
    <location>
        <begin position="189"/>
        <end position="215"/>
    </location>
</feature>
<dbReference type="PANTHER" id="PTHR31299:SF0">
    <property type="entry name" value="ESTERASE, PUTATIVE (AFU_ORTHOLOGUE AFUA_1G05850)-RELATED"/>
    <property type="match status" value="1"/>
</dbReference>
<accession>A0ABW9NP83</accession>
<proteinExistence type="predicted"/>
<sequence length="337" mass="35954">MTPTDWIDHTARPLTTDADAPLDDLEPLLALVEGALVVGGGDGSRAAHEVTVLQARMARFLVTRAGFRTLAFDGDRELGDALDAFVRAGTGDPRTLLRDSEPFWNIAPFLCLILWAREFNRAHAGDEVRILGANMGADAVAAWGMLPPPPDDPHNMAALERGFAERLAAWHAATGHRAFFWSTTSHASNGPRRAVHFPPPSPSSPSPSPSRGQRNAGSLLRWRFGSAYRPIGFTFGLGQVRAYGGGGVLHVPPPGHPLAEHTLDAAGPPGAAYLVDLRAAAPPAVAAWRDAPARTRMVGPGYDPAHDADHCMTGGSLKQWFDALVHVHQVTPAQTLS</sequence>
<protein>
    <submittedName>
        <fullName evidence="2">Erythromycin esterase family protein</fullName>
    </submittedName>
</protein>
<keyword evidence="3" id="KW-1185">Reference proteome</keyword>
<evidence type="ECO:0000313" key="3">
    <source>
        <dbReference type="Proteomes" id="UP000460558"/>
    </source>
</evidence>
<reference evidence="2 3" key="1">
    <citation type="submission" date="2019-06" db="EMBL/GenBank/DDBJ databases">
        <title>Comparative genomics and metabolomics analyses of clavulanic acid producing Streptomyces species provides insight into specialized metabolism and evolution of beta-lactam biosynthetic gene clusters.</title>
        <authorList>
            <person name="Moore M.A."/>
            <person name="Cruz-Morales P."/>
            <person name="Barona Gomez F."/>
            <person name="Kapil T."/>
        </authorList>
    </citation>
    <scope>NUCLEOTIDE SEQUENCE [LARGE SCALE GENOMIC DNA]</scope>
    <source>
        <strain evidence="2 3">T-272</strain>
    </source>
</reference>
<comment type="caution">
    <text evidence="2">The sequence shown here is derived from an EMBL/GenBank/DDBJ whole genome shotgun (WGS) entry which is preliminary data.</text>
</comment>
<name>A0ABW9NP83_9ACTN</name>
<dbReference type="Gene3D" id="3.30.1870.10">
    <property type="entry name" value="EreA-like, domain 2"/>
    <property type="match status" value="1"/>
</dbReference>
<dbReference type="Pfam" id="PF05139">
    <property type="entry name" value="Erythro_esteras"/>
    <property type="match status" value="2"/>
</dbReference>
<organism evidence="2 3">
    <name type="scientific">Streptomyces katsurahamanus</name>
    <dbReference type="NCBI Taxonomy" id="2577098"/>
    <lineage>
        <taxon>Bacteria</taxon>
        <taxon>Bacillati</taxon>
        <taxon>Actinomycetota</taxon>
        <taxon>Actinomycetes</taxon>
        <taxon>Kitasatosporales</taxon>
        <taxon>Streptomycetaceae</taxon>
        <taxon>Streptomyces</taxon>
    </lineage>
</organism>
<dbReference type="SUPFAM" id="SSF159501">
    <property type="entry name" value="EreA/ChaN-like"/>
    <property type="match status" value="1"/>
</dbReference>